<dbReference type="AlphaFoldDB" id="A0A4Q5LEI1"/>
<dbReference type="NCBIfam" id="TIGR04183">
    <property type="entry name" value="Por_Secre_tail"/>
    <property type="match status" value="1"/>
</dbReference>
<proteinExistence type="predicted"/>
<keyword evidence="3" id="KW-1185">Reference proteome</keyword>
<dbReference type="Proteomes" id="UP000294155">
    <property type="component" value="Unassembled WGS sequence"/>
</dbReference>
<gene>
    <name evidence="2" type="ORF">EWM57_05285</name>
</gene>
<dbReference type="EMBL" id="SEWE01000007">
    <property type="protein sequence ID" value="RYU82195.1"/>
    <property type="molecule type" value="Genomic_DNA"/>
</dbReference>
<comment type="caution">
    <text evidence="2">The sequence shown here is derived from an EMBL/GenBank/DDBJ whole genome shotgun (WGS) entry which is preliminary data.</text>
</comment>
<evidence type="ECO:0000313" key="2">
    <source>
        <dbReference type="EMBL" id="RYU82195.1"/>
    </source>
</evidence>
<feature type="signal peptide" evidence="1">
    <location>
        <begin position="1"/>
        <end position="24"/>
    </location>
</feature>
<feature type="chain" id="PRO_5020249795" evidence="1">
    <location>
        <begin position="25"/>
        <end position="581"/>
    </location>
</feature>
<dbReference type="RefSeq" id="WP_129920091.1">
    <property type="nucleotide sequence ID" value="NZ_SEWE01000007.1"/>
</dbReference>
<name>A0A4Q5LEI1_9BACT</name>
<protein>
    <submittedName>
        <fullName evidence="2">T9SS type A sorting domain-containing protein</fullName>
    </submittedName>
</protein>
<evidence type="ECO:0000256" key="1">
    <source>
        <dbReference type="SAM" id="SignalP"/>
    </source>
</evidence>
<evidence type="ECO:0000313" key="3">
    <source>
        <dbReference type="Proteomes" id="UP000294155"/>
    </source>
</evidence>
<reference evidence="2 3" key="1">
    <citation type="submission" date="2019-02" db="EMBL/GenBank/DDBJ databases">
        <title>Bacterial novel species isolated from soil.</title>
        <authorList>
            <person name="Jung H.-Y."/>
        </authorList>
    </citation>
    <scope>NUCLEOTIDE SEQUENCE [LARGE SCALE GENOMIC DNA]</scope>
    <source>
        <strain evidence="2 3">1-3-3-3</strain>
    </source>
</reference>
<keyword evidence="1" id="KW-0732">Signal</keyword>
<accession>A0A4Q5LEI1</accession>
<organism evidence="2 3">
    <name type="scientific">Hymenobacter persicinus</name>
    <dbReference type="NCBI Taxonomy" id="2025506"/>
    <lineage>
        <taxon>Bacteria</taxon>
        <taxon>Pseudomonadati</taxon>
        <taxon>Bacteroidota</taxon>
        <taxon>Cytophagia</taxon>
        <taxon>Cytophagales</taxon>
        <taxon>Hymenobacteraceae</taxon>
        <taxon>Hymenobacter</taxon>
    </lineage>
</organism>
<dbReference type="OrthoDB" id="870410at2"/>
<dbReference type="InterPro" id="IPR026444">
    <property type="entry name" value="Secre_tail"/>
</dbReference>
<sequence length="581" mass="58407">MKKCFTSIPGILSLLFCLSSIPHAYGQNAAWQMAITPTQATGGFSHVEATAAGASGNVVIAGSFSGSLTLGTVTLTSAGASDLFVAKWNSSSSSFSWVRQAGGVGIDQAYAVAVNGTAIYVAGYFTGAASSFGSQVLTNAGSTGTDDAFIVKLTDTGTNATFAWAQRTGGTSDDEIHGLAVSGNAVYAAGSFSSPTADFGTLTLVNSSPSSASYDGFVAKVVDDGSSARFSWVQKAGGTGVDFAQAVAVNGPNIYLTGYFASATANLGGIILTNGSASTLFDVFIAKLTDTGNSASFVWAQKAGGASSDVANSVVVQGSNVYVAGAFFSATATFGSVSLTNPIITPVNSNVFIAKLIDLGASSSFVWAQQAGGSGLDQVDALAVSGTAIYATGSFKGGNASFGATVLISPVNADVFVTKLTDTGTTGSFTWALQAGGDNNDYAKGITLTATSVYIGGYVVPQAAFGSFTIASPLGTSTGFLAAINDNTLTALSKSKQLKQLALYPNPAHLGVTSVVPGVLAGDLGTLTITDATGRVALSQAIVLKDNTGRHDVNLSGLSTGLYLVRVWAAGKAAAQILAVE</sequence>